<feature type="region of interest" description="Disordered" evidence="1">
    <location>
        <begin position="28"/>
        <end position="70"/>
    </location>
</feature>
<sequence>MALHGESIHIVKLRIMLITLWTFLSGQQRKGDSGSVRYRSSNLSTESEHNENQLLARGEMFTAEGNKERS</sequence>
<dbReference type="EMBL" id="JARGDH010000002">
    <property type="protein sequence ID" value="KAL0277018.1"/>
    <property type="molecule type" value="Genomic_DNA"/>
</dbReference>
<comment type="caution">
    <text evidence="3">The sequence shown here is derived from an EMBL/GenBank/DDBJ whole genome shotgun (WGS) entry which is preliminary data.</text>
</comment>
<organism evidence="3">
    <name type="scientific">Menopon gallinae</name>
    <name type="common">poultry shaft louse</name>
    <dbReference type="NCBI Taxonomy" id="328185"/>
    <lineage>
        <taxon>Eukaryota</taxon>
        <taxon>Metazoa</taxon>
        <taxon>Ecdysozoa</taxon>
        <taxon>Arthropoda</taxon>
        <taxon>Hexapoda</taxon>
        <taxon>Insecta</taxon>
        <taxon>Pterygota</taxon>
        <taxon>Neoptera</taxon>
        <taxon>Paraneoptera</taxon>
        <taxon>Psocodea</taxon>
        <taxon>Troctomorpha</taxon>
        <taxon>Phthiraptera</taxon>
        <taxon>Amblycera</taxon>
        <taxon>Menoponidae</taxon>
        <taxon>Menopon</taxon>
    </lineage>
</organism>
<keyword evidence="2" id="KW-0732">Signal</keyword>
<protein>
    <submittedName>
        <fullName evidence="3">Uncharacterized protein</fullName>
    </submittedName>
</protein>
<evidence type="ECO:0000313" key="3">
    <source>
        <dbReference type="EMBL" id="KAL0277018.1"/>
    </source>
</evidence>
<evidence type="ECO:0000256" key="1">
    <source>
        <dbReference type="SAM" id="MobiDB-lite"/>
    </source>
</evidence>
<proteinExistence type="predicted"/>
<accession>A0AAW2I5B2</accession>
<feature type="signal peptide" evidence="2">
    <location>
        <begin position="1"/>
        <end position="26"/>
    </location>
</feature>
<name>A0AAW2I5B2_9NEOP</name>
<gene>
    <name evidence="3" type="ORF">PYX00_004447</name>
</gene>
<reference evidence="3" key="1">
    <citation type="journal article" date="2024" name="Gigascience">
        <title>Chromosome-level genome of the poultry shaft louse Menopon gallinae provides insight into the host-switching and adaptive evolution of parasitic lice.</title>
        <authorList>
            <person name="Xu Y."/>
            <person name="Ma L."/>
            <person name="Liu S."/>
            <person name="Liang Y."/>
            <person name="Liu Q."/>
            <person name="He Z."/>
            <person name="Tian L."/>
            <person name="Duan Y."/>
            <person name="Cai W."/>
            <person name="Li H."/>
            <person name="Song F."/>
        </authorList>
    </citation>
    <scope>NUCLEOTIDE SEQUENCE</scope>
    <source>
        <strain evidence="3">Cailab_2023a</strain>
    </source>
</reference>
<dbReference type="AlphaFoldDB" id="A0AAW2I5B2"/>
<evidence type="ECO:0000256" key="2">
    <source>
        <dbReference type="SAM" id="SignalP"/>
    </source>
</evidence>
<feature type="chain" id="PRO_5043553804" evidence="2">
    <location>
        <begin position="27"/>
        <end position="70"/>
    </location>
</feature>